<reference evidence="2" key="3">
    <citation type="journal article" date="2017" name="Nature">
        <title>Genome sequence of the progenitor of the wheat D genome Aegilops tauschii.</title>
        <authorList>
            <person name="Luo M.C."/>
            <person name="Gu Y.Q."/>
            <person name="Puiu D."/>
            <person name="Wang H."/>
            <person name="Twardziok S.O."/>
            <person name="Deal K.R."/>
            <person name="Huo N."/>
            <person name="Zhu T."/>
            <person name="Wang L."/>
            <person name="Wang Y."/>
            <person name="McGuire P.E."/>
            <person name="Liu S."/>
            <person name="Long H."/>
            <person name="Ramasamy R.K."/>
            <person name="Rodriguez J.C."/>
            <person name="Van S.L."/>
            <person name="Yuan L."/>
            <person name="Wang Z."/>
            <person name="Xia Z."/>
            <person name="Xiao L."/>
            <person name="Anderson O.D."/>
            <person name="Ouyang S."/>
            <person name="Liang Y."/>
            <person name="Zimin A.V."/>
            <person name="Pertea G."/>
            <person name="Qi P."/>
            <person name="Bennetzen J.L."/>
            <person name="Dai X."/>
            <person name="Dawson M.W."/>
            <person name="Muller H.G."/>
            <person name="Kugler K."/>
            <person name="Rivarola-Duarte L."/>
            <person name="Spannagl M."/>
            <person name="Mayer K.F.X."/>
            <person name="Lu F.H."/>
            <person name="Bevan M.W."/>
            <person name="Leroy P."/>
            <person name="Li P."/>
            <person name="You F.M."/>
            <person name="Sun Q."/>
            <person name="Liu Z."/>
            <person name="Lyons E."/>
            <person name="Wicker T."/>
            <person name="Salzberg S.L."/>
            <person name="Devos K.M."/>
            <person name="Dvorak J."/>
        </authorList>
    </citation>
    <scope>NUCLEOTIDE SEQUENCE [LARGE SCALE GENOMIC DNA]</scope>
    <source>
        <strain evidence="2">cv. AL8/78</strain>
    </source>
</reference>
<dbReference type="AlphaFoldDB" id="A0A453GUJ5"/>
<keyword evidence="3" id="KW-1185">Reference proteome</keyword>
<dbReference type="Gramene" id="AET3Gv21211200.7">
    <property type="protein sequence ID" value="AET3Gv21211200.7"/>
    <property type="gene ID" value="AET3Gv21211200"/>
</dbReference>
<evidence type="ECO:0000313" key="2">
    <source>
        <dbReference type="EnsemblPlants" id="AET3Gv21211200.7"/>
    </source>
</evidence>
<name>A0A453GUJ5_AEGTS</name>
<reference evidence="2" key="5">
    <citation type="journal article" date="2021" name="G3 (Bethesda)">
        <title>Aegilops tauschii genome assembly Aet v5.0 features greater sequence contiguity and improved annotation.</title>
        <authorList>
            <person name="Wang L."/>
            <person name="Zhu T."/>
            <person name="Rodriguez J.C."/>
            <person name="Deal K.R."/>
            <person name="Dubcovsky J."/>
            <person name="McGuire P.E."/>
            <person name="Lux T."/>
            <person name="Spannagl M."/>
            <person name="Mayer K.F.X."/>
            <person name="Baldrich P."/>
            <person name="Meyers B.C."/>
            <person name="Huo N."/>
            <person name="Gu Y.Q."/>
            <person name="Zhou H."/>
            <person name="Devos K.M."/>
            <person name="Bennetzen J.L."/>
            <person name="Unver T."/>
            <person name="Budak H."/>
            <person name="Gulick P.J."/>
            <person name="Galiba G."/>
            <person name="Kalapos B."/>
            <person name="Nelson D.R."/>
            <person name="Li P."/>
            <person name="You F.M."/>
            <person name="Luo M.C."/>
            <person name="Dvorak J."/>
        </authorList>
    </citation>
    <scope>NUCLEOTIDE SEQUENCE [LARGE SCALE GENOMIC DNA]</scope>
    <source>
        <strain evidence="2">cv. AL8/78</strain>
    </source>
</reference>
<dbReference type="Proteomes" id="UP000015105">
    <property type="component" value="Chromosome 3D"/>
</dbReference>
<sequence>SHEIGTLSYKRKKKEEIRTLTTAWQKYPAARLRRHPSRRRGNILAPLSSAPCLGGRPCLAASKATPGERRRLLPFSVAPAETERERRRATSNTNTRHRSKLIWLPISESNNLIFLSVV</sequence>
<proteinExistence type="predicted"/>
<protein>
    <submittedName>
        <fullName evidence="2">Uncharacterized protein</fullName>
    </submittedName>
</protein>
<accession>A0A453GUJ5</accession>
<dbReference type="EnsemblPlants" id="AET3Gv21211200.7">
    <property type="protein sequence ID" value="AET3Gv21211200.7"/>
    <property type="gene ID" value="AET3Gv21211200"/>
</dbReference>
<evidence type="ECO:0000313" key="3">
    <source>
        <dbReference type="Proteomes" id="UP000015105"/>
    </source>
</evidence>
<feature type="region of interest" description="Disordered" evidence="1">
    <location>
        <begin position="75"/>
        <end position="94"/>
    </location>
</feature>
<evidence type="ECO:0000256" key="1">
    <source>
        <dbReference type="SAM" id="MobiDB-lite"/>
    </source>
</evidence>
<reference evidence="3" key="1">
    <citation type="journal article" date="2014" name="Science">
        <title>Ancient hybridizations among the ancestral genomes of bread wheat.</title>
        <authorList>
            <consortium name="International Wheat Genome Sequencing Consortium,"/>
            <person name="Marcussen T."/>
            <person name="Sandve S.R."/>
            <person name="Heier L."/>
            <person name="Spannagl M."/>
            <person name="Pfeifer M."/>
            <person name="Jakobsen K.S."/>
            <person name="Wulff B.B."/>
            <person name="Steuernagel B."/>
            <person name="Mayer K.F."/>
            <person name="Olsen O.A."/>
        </authorList>
    </citation>
    <scope>NUCLEOTIDE SEQUENCE [LARGE SCALE GENOMIC DNA]</scope>
    <source>
        <strain evidence="3">cv. AL8/78</strain>
    </source>
</reference>
<organism evidence="2 3">
    <name type="scientific">Aegilops tauschii subsp. strangulata</name>
    <name type="common">Goatgrass</name>
    <dbReference type="NCBI Taxonomy" id="200361"/>
    <lineage>
        <taxon>Eukaryota</taxon>
        <taxon>Viridiplantae</taxon>
        <taxon>Streptophyta</taxon>
        <taxon>Embryophyta</taxon>
        <taxon>Tracheophyta</taxon>
        <taxon>Spermatophyta</taxon>
        <taxon>Magnoliopsida</taxon>
        <taxon>Liliopsida</taxon>
        <taxon>Poales</taxon>
        <taxon>Poaceae</taxon>
        <taxon>BOP clade</taxon>
        <taxon>Pooideae</taxon>
        <taxon>Triticodae</taxon>
        <taxon>Triticeae</taxon>
        <taxon>Triticinae</taxon>
        <taxon>Aegilops</taxon>
    </lineage>
</organism>
<reference evidence="3" key="2">
    <citation type="journal article" date="2017" name="Nat. Plants">
        <title>The Aegilops tauschii genome reveals multiple impacts of transposons.</title>
        <authorList>
            <person name="Zhao G."/>
            <person name="Zou C."/>
            <person name="Li K."/>
            <person name="Wang K."/>
            <person name="Li T."/>
            <person name="Gao L."/>
            <person name="Zhang X."/>
            <person name="Wang H."/>
            <person name="Yang Z."/>
            <person name="Liu X."/>
            <person name="Jiang W."/>
            <person name="Mao L."/>
            <person name="Kong X."/>
            <person name="Jiao Y."/>
            <person name="Jia J."/>
        </authorList>
    </citation>
    <scope>NUCLEOTIDE SEQUENCE [LARGE SCALE GENOMIC DNA]</scope>
    <source>
        <strain evidence="3">cv. AL8/78</strain>
    </source>
</reference>
<reference evidence="2" key="4">
    <citation type="submission" date="2019-03" db="UniProtKB">
        <authorList>
            <consortium name="EnsemblPlants"/>
        </authorList>
    </citation>
    <scope>IDENTIFICATION</scope>
</reference>